<dbReference type="Pfam" id="PF00984">
    <property type="entry name" value="UDPG_MGDP_dh"/>
    <property type="match status" value="1"/>
</dbReference>
<evidence type="ECO:0000256" key="3">
    <source>
        <dbReference type="ARBA" id="ARBA00023027"/>
    </source>
</evidence>
<dbReference type="SUPFAM" id="SSF52413">
    <property type="entry name" value="UDP-glucose/GDP-mannose dehydrogenase C-terminal domain"/>
    <property type="match status" value="1"/>
</dbReference>
<accession>A0P213</accession>
<dbReference type="PIRSF" id="PIRSF000124">
    <property type="entry name" value="UDPglc_GDPman_dh"/>
    <property type="match status" value="1"/>
</dbReference>
<dbReference type="InterPro" id="IPR001732">
    <property type="entry name" value="UDP-Glc/GDP-Man_DH_N"/>
</dbReference>
<evidence type="ECO:0000256" key="2">
    <source>
        <dbReference type="ARBA" id="ARBA00023002"/>
    </source>
</evidence>
<dbReference type="RefSeq" id="WP_006939296.1">
    <property type="nucleotide sequence ID" value="NZ_AAUW01000025.1"/>
</dbReference>
<dbReference type="GeneID" id="68849468"/>
<comment type="similarity">
    <text evidence="1 4">Belongs to the UDP-glucose/GDP-mannose dehydrogenase family.</text>
</comment>
<dbReference type="InterPro" id="IPR028359">
    <property type="entry name" value="UDP_ManNAc/GlcNAc_DH"/>
</dbReference>
<dbReference type="NCBIfam" id="TIGR03026">
    <property type="entry name" value="NDP-sugDHase"/>
    <property type="match status" value="1"/>
</dbReference>
<dbReference type="SMART" id="SM00984">
    <property type="entry name" value="UDPG_MGDP_dh_C"/>
    <property type="match status" value="1"/>
</dbReference>
<dbReference type="GO" id="GO:0000271">
    <property type="term" value="P:polysaccharide biosynthetic process"/>
    <property type="evidence" value="ECO:0007669"/>
    <property type="project" value="InterPro"/>
</dbReference>
<dbReference type="GO" id="GO:0016616">
    <property type="term" value="F:oxidoreductase activity, acting on the CH-OH group of donors, NAD or NADP as acceptor"/>
    <property type="evidence" value="ECO:0007669"/>
    <property type="project" value="InterPro"/>
</dbReference>
<sequence length="396" mass="43776">MPSKYDVLVIGGLGHIGLPLGLVFADQGLQVALYDINLEFREIVRGGKMPFHEDGADELLAKYNAKNLHVVDDISAIQDAETLFITIGTPLDGYLNPRIEPLLKLVDAMKPYLRDEHLIILRSTVIPGTTDLLSDIVGKSVKADVSFCPERVVQGKMIQEMETLPQIISGCTASAVKRARALFDLLGVQQIETRPKEAEFAKLYCNAWRYITFAAANQFYMLAEQEGLDFGRIQHAMTHEYTRMRDFPSPGFAAGPCLMKDTMQLAAFARRSFEMGQAAMFVNEGLAAFAVDKLAEKCGGSLVGKRVGILGMSFKSGSDDIRDSLSYKLRKLLRGHGADLRCTDEYVMVDPELVPLEEVTQWAEGIIVGTPHPAYRDLKIQENTAVVDVWGITNKG</sequence>
<dbReference type="InterPro" id="IPR014026">
    <property type="entry name" value="UDP-Glc/GDP-Man_DH_dimer"/>
</dbReference>
<dbReference type="Proteomes" id="UP000004848">
    <property type="component" value="Unassembled WGS sequence"/>
</dbReference>
<evidence type="ECO:0000256" key="1">
    <source>
        <dbReference type="ARBA" id="ARBA00006601"/>
    </source>
</evidence>
<dbReference type="InterPro" id="IPR008927">
    <property type="entry name" value="6-PGluconate_DH-like_C_sf"/>
</dbReference>
<keyword evidence="2" id="KW-0560">Oxidoreductase</keyword>
<organism evidence="6 7">
    <name type="scientific">Roseibium aggregatum (strain ATCC 25650 / DSM 13394 / JCM 20685 / NBRC 16684 / NCIMB 2208 / IAM 12614 / B1)</name>
    <name type="common">Stappia aggregata</name>
    <dbReference type="NCBI Taxonomy" id="384765"/>
    <lineage>
        <taxon>Bacteria</taxon>
        <taxon>Pseudomonadati</taxon>
        <taxon>Pseudomonadota</taxon>
        <taxon>Alphaproteobacteria</taxon>
        <taxon>Hyphomicrobiales</taxon>
        <taxon>Stappiaceae</taxon>
        <taxon>Roseibium</taxon>
    </lineage>
</organism>
<dbReference type="OrthoDB" id="9803238at2"/>
<dbReference type="Pfam" id="PF03721">
    <property type="entry name" value="UDPG_MGDP_dh_N"/>
    <property type="match status" value="1"/>
</dbReference>
<dbReference type="PIRSF" id="PIRSF500136">
    <property type="entry name" value="UDP_ManNAc_DH"/>
    <property type="match status" value="1"/>
</dbReference>
<gene>
    <name evidence="6" type="ORF">SIAM614_08249</name>
</gene>
<dbReference type="PANTHER" id="PTHR43491">
    <property type="entry name" value="UDP-N-ACETYL-D-MANNOSAMINE DEHYDROGENASE"/>
    <property type="match status" value="1"/>
</dbReference>
<dbReference type="InterPro" id="IPR036220">
    <property type="entry name" value="UDP-Glc/GDP-Man_DH_C_sf"/>
</dbReference>
<dbReference type="SUPFAM" id="SSF51735">
    <property type="entry name" value="NAD(P)-binding Rossmann-fold domains"/>
    <property type="match status" value="1"/>
</dbReference>
<dbReference type="GO" id="GO:0051287">
    <property type="term" value="F:NAD binding"/>
    <property type="evidence" value="ECO:0007669"/>
    <property type="project" value="InterPro"/>
</dbReference>
<dbReference type="AlphaFoldDB" id="A0P213"/>
<dbReference type="InterPro" id="IPR017476">
    <property type="entry name" value="UDP-Glc/GDP-Man"/>
</dbReference>
<dbReference type="Pfam" id="PF03720">
    <property type="entry name" value="UDPG_MGDP_dh_C"/>
    <property type="match status" value="1"/>
</dbReference>
<dbReference type="Gene3D" id="3.40.50.720">
    <property type="entry name" value="NAD(P)-binding Rossmann-like Domain"/>
    <property type="match status" value="2"/>
</dbReference>
<dbReference type="eggNOG" id="COG0677">
    <property type="taxonomic scope" value="Bacteria"/>
</dbReference>
<reference evidence="6 7" key="1">
    <citation type="submission" date="2006-05" db="EMBL/GenBank/DDBJ databases">
        <authorList>
            <person name="King G."/>
            <person name="Ferriera S."/>
            <person name="Johnson J."/>
            <person name="Kravitz S."/>
            <person name="Beeson K."/>
            <person name="Sutton G."/>
            <person name="Rogers Y.-H."/>
            <person name="Friedman R."/>
            <person name="Frazier M."/>
            <person name="Venter J.C."/>
        </authorList>
    </citation>
    <scope>NUCLEOTIDE SEQUENCE [LARGE SCALE GENOMIC DNA]</scope>
    <source>
        <strain evidence="7">ATCC 25650 / DSM 13394 / JCM 20685 / NBRC 16684 / NCIMB 2208 / IAM 12614 / B1</strain>
    </source>
</reference>
<keyword evidence="3" id="KW-0520">NAD</keyword>
<dbReference type="InterPro" id="IPR036291">
    <property type="entry name" value="NAD(P)-bd_dom_sf"/>
</dbReference>
<proteinExistence type="inferred from homology"/>
<protein>
    <submittedName>
        <fullName evidence="6">NDP-sugar dehydrogenase</fullName>
    </submittedName>
</protein>
<evidence type="ECO:0000313" key="7">
    <source>
        <dbReference type="Proteomes" id="UP000004848"/>
    </source>
</evidence>
<feature type="domain" description="UDP-glucose/GDP-mannose dehydrogenase C-terminal" evidence="5">
    <location>
        <begin position="308"/>
        <end position="395"/>
    </location>
</feature>
<dbReference type="EMBL" id="AAUW01000025">
    <property type="protein sequence ID" value="EAV40869.1"/>
    <property type="molecule type" value="Genomic_DNA"/>
</dbReference>
<name>A0P213_ROSAI</name>
<evidence type="ECO:0000256" key="4">
    <source>
        <dbReference type="PIRNR" id="PIRNR000124"/>
    </source>
</evidence>
<dbReference type="PANTHER" id="PTHR43491:SF2">
    <property type="entry name" value="UDP-N-ACETYL-D-MANNOSAMINE DEHYDROGENASE"/>
    <property type="match status" value="1"/>
</dbReference>
<dbReference type="InterPro" id="IPR014027">
    <property type="entry name" value="UDP-Glc/GDP-Man_DH_C"/>
</dbReference>
<dbReference type="GO" id="GO:0016628">
    <property type="term" value="F:oxidoreductase activity, acting on the CH-CH group of donors, NAD or NADP as acceptor"/>
    <property type="evidence" value="ECO:0007669"/>
    <property type="project" value="InterPro"/>
</dbReference>
<evidence type="ECO:0000259" key="5">
    <source>
        <dbReference type="SMART" id="SM00984"/>
    </source>
</evidence>
<evidence type="ECO:0000313" key="6">
    <source>
        <dbReference type="EMBL" id="EAV40869.1"/>
    </source>
</evidence>
<comment type="caution">
    <text evidence="6">The sequence shown here is derived from an EMBL/GenBank/DDBJ whole genome shotgun (WGS) entry which is preliminary data.</text>
</comment>
<dbReference type="SUPFAM" id="SSF48179">
    <property type="entry name" value="6-phosphogluconate dehydrogenase C-terminal domain-like"/>
    <property type="match status" value="1"/>
</dbReference>